<evidence type="ECO:0000313" key="3">
    <source>
        <dbReference type="EMBL" id="ROR40154.1"/>
    </source>
</evidence>
<dbReference type="Proteomes" id="UP000272781">
    <property type="component" value="Unassembled WGS sequence"/>
</dbReference>
<dbReference type="AlphaFoldDB" id="A0AAJ4RD09"/>
<dbReference type="EMBL" id="CP027432">
    <property type="protein sequence ID" value="QCI27671.1"/>
    <property type="molecule type" value="Genomic_DNA"/>
</dbReference>
<accession>A0AAJ4RD09</accession>
<evidence type="ECO:0000256" key="1">
    <source>
        <dbReference type="SAM" id="MobiDB-lite"/>
    </source>
</evidence>
<reference evidence="2" key="3">
    <citation type="submission" date="2019-06" db="EMBL/GenBank/DDBJ databases">
        <title>A comparative analysis of the Nautiliaceae.</title>
        <authorList>
            <person name="Grosche A."/>
            <person name="Smedile F."/>
            <person name="Vetriani C."/>
        </authorList>
    </citation>
    <scope>NUCLEOTIDE SEQUENCE</scope>
    <source>
        <strain evidence="2">TB6</strain>
    </source>
</reference>
<gene>
    <name evidence="2" type="ORF">C6V80_01430</name>
    <name evidence="3" type="ORF">EDC58_1141</name>
</gene>
<feature type="region of interest" description="Disordered" evidence="1">
    <location>
        <begin position="60"/>
        <end position="80"/>
    </location>
</feature>
<evidence type="ECO:0000313" key="5">
    <source>
        <dbReference type="Proteomes" id="UP000298805"/>
    </source>
</evidence>
<keyword evidence="5" id="KW-1185">Reference proteome</keyword>
<evidence type="ECO:0000313" key="2">
    <source>
        <dbReference type="EMBL" id="QCI27671.1"/>
    </source>
</evidence>
<organism evidence="3 4">
    <name type="scientific">Caminibacter pacificus</name>
    <dbReference type="NCBI Taxonomy" id="1424653"/>
    <lineage>
        <taxon>Bacteria</taxon>
        <taxon>Pseudomonadati</taxon>
        <taxon>Campylobacterota</taxon>
        <taxon>Epsilonproteobacteria</taxon>
        <taxon>Nautiliales</taxon>
        <taxon>Nautiliaceae</taxon>
        <taxon>Caminibacter</taxon>
    </lineage>
</organism>
<protein>
    <submittedName>
        <fullName evidence="3">Uncharacterized protein</fullName>
    </submittedName>
</protein>
<proteinExistence type="predicted"/>
<dbReference type="Proteomes" id="UP000298805">
    <property type="component" value="Chromosome"/>
</dbReference>
<evidence type="ECO:0000313" key="4">
    <source>
        <dbReference type="Proteomes" id="UP000272781"/>
    </source>
</evidence>
<name>A0AAJ4RD09_9BACT</name>
<dbReference type="RefSeq" id="WP_123352537.1">
    <property type="nucleotide sequence ID" value="NZ_CP027432.2"/>
</dbReference>
<dbReference type="EMBL" id="RJVK01000002">
    <property type="protein sequence ID" value="ROR40154.1"/>
    <property type="molecule type" value="Genomic_DNA"/>
</dbReference>
<reference evidence="5" key="1">
    <citation type="submission" date="2018-03" db="EMBL/GenBank/DDBJ databases">
        <title>A comparative analysis of the Nautiliaceae.</title>
        <authorList>
            <person name="Grosche A."/>
            <person name="Smedile F."/>
            <person name="Vetriani C."/>
        </authorList>
    </citation>
    <scope>NUCLEOTIDE SEQUENCE [LARGE SCALE GENOMIC DNA]</scope>
    <source>
        <strain evidence="5">TB6</strain>
    </source>
</reference>
<sequence>MSLIHNITWINQNMQVASMVAADSVAREVVSREFQKILSAEKERKVEEIEKVEKTEEILPDDDSRREVEKEAQKHIDLRA</sequence>
<reference evidence="3 4" key="2">
    <citation type="submission" date="2018-11" db="EMBL/GenBank/DDBJ databases">
        <title>Genomic Encyclopedia of Type Strains, Phase IV (KMG-IV): sequencing the most valuable type-strain genomes for metagenomic binning, comparative biology and taxonomic classification.</title>
        <authorList>
            <person name="Goeker M."/>
        </authorList>
    </citation>
    <scope>NUCLEOTIDE SEQUENCE [LARGE SCALE GENOMIC DNA]</scope>
    <source>
        <strain evidence="3 4">DSM 27783</strain>
    </source>
</reference>